<proteinExistence type="predicted"/>
<feature type="chain" id="PRO_5039040557" evidence="1">
    <location>
        <begin position="25"/>
        <end position="107"/>
    </location>
</feature>
<organism evidence="2 3">
    <name type="scientific">Microbacterium testaceum</name>
    <name type="common">Aureobacterium testaceum</name>
    <name type="synonym">Brevibacterium testaceum</name>
    <dbReference type="NCBI Taxonomy" id="2033"/>
    <lineage>
        <taxon>Bacteria</taxon>
        <taxon>Bacillati</taxon>
        <taxon>Actinomycetota</taxon>
        <taxon>Actinomycetes</taxon>
        <taxon>Micrococcales</taxon>
        <taxon>Microbacteriaceae</taxon>
        <taxon>Microbacterium</taxon>
    </lineage>
</organism>
<accession>A0A4Y3QMZ8</accession>
<gene>
    <name evidence="2" type="ORF">MTE01_14450</name>
</gene>
<reference evidence="2 3" key="1">
    <citation type="submission" date="2019-06" db="EMBL/GenBank/DDBJ databases">
        <title>Whole genome shotgun sequence of Microbacterium testaceum NBRC 12675.</title>
        <authorList>
            <person name="Hosoyama A."/>
            <person name="Uohara A."/>
            <person name="Ohji S."/>
            <person name="Ichikawa N."/>
        </authorList>
    </citation>
    <scope>NUCLEOTIDE SEQUENCE [LARGE SCALE GENOMIC DNA]</scope>
    <source>
        <strain evidence="2 3">NBRC 12675</strain>
    </source>
</reference>
<keyword evidence="1" id="KW-0732">Signal</keyword>
<dbReference type="Proteomes" id="UP000319525">
    <property type="component" value="Unassembled WGS sequence"/>
</dbReference>
<evidence type="ECO:0000256" key="1">
    <source>
        <dbReference type="SAM" id="SignalP"/>
    </source>
</evidence>
<dbReference type="EMBL" id="BJML01000003">
    <property type="protein sequence ID" value="GEB45500.1"/>
    <property type="molecule type" value="Genomic_DNA"/>
</dbReference>
<comment type="caution">
    <text evidence="2">The sequence shown here is derived from an EMBL/GenBank/DDBJ whole genome shotgun (WGS) entry which is preliminary data.</text>
</comment>
<evidence type="ECO:0000313" key="3">
    <source>
        <dbReference type="Proteomes" id="UP000319525"/>
    </source>
</evidence>
<dbReference type="AlphaFoldDB" id="A0A4Y3QMZ8"/>
<feature type="signal peptide" evidence="1">
    <location>
        <begin position="1"/>
        <end position="24"/>
    </location>
</feature>
<name>A0A4Y3QMZ8_MICTE</name>
<protein>
    <submittedName>
        <fullName evidence="2">Uncharacterized protein</fullName>
    </submittedName>
</protein>
<evidence type="ECO:0000313" key="2">
    <source>
        <dbReference type="EMBL" id="GEB45500.1"/>
    </source>
</evidence>
<sequence>MKKLTKIVVTAGLGVGLLMTSAQAASAAQFYDDINYGKYLETLSNGNLTYSDKASSIRNTGWATYCENNGCAGRTVRLNGSYNDLRAVNTGLNFGETWSDRISAVKP</sequence>
<dbReference type="Gene3D" id="2.60.20.10">
    <property type="entry name" value="Crystallins"/>
    <property type="match status" value="1"/>
</dbReference>